<feature type="transmembrane region" description="Helical" evidence="5">
    <location>
        <begin position="82"/>
        <end position="102"/>
    </location>
</feature>
<proteinExistence type="predicted"/>
<evidence type="ECO:0000259" key="6">
    <source>
        <dbReference type="Pfam" id="PF00534"/>
    </source>
</evidence>
<evidence type="ECO:0000313" key="9">
    <source>
        <dbReference type="EMBL" id="OIO08681.1"/>
    </source>
</evidence>
<dbReference type="EMBL" id="MNUU01000004">
    <property type="protein sequence ID" value="OIO08681.1"/>
    <property type="molecule type" value="Genomic_DNA"/>
</dbReference>
<name>A0A1J4TBF7_9BACT</name>
<dbReference type="GO" id="GO:0016757">
    <property type="term" value="F:glycosyltransferase activity"/>
    <property type="evidence" value="ECO:0007669"/>
    <property type="project" value="InterPro"/>
</dbReference>
<organism evidence="9 10">
    <name type="scientific">Candidatus Falkowbacteria bacterium CG1_02_37_44</name>
    <dbReference type="NCBI Taxonomy" id="1805146"/>
    <lineage>
        <taxon>Bacteria</taxon>
        <taxon>Candidatus Falkowiibacteriota</taxon>
    </lineage>
</organism>
<dbReference type="CDD" id="cd03801">
    <property type="entry name" value="GT4_PimA-like"/>
    <property type="match status" value="1"/>
</dbReference>
<evidence type="ECO:0000259" key="7">
    <source>
        <dbReference type="Pfam" id="PF04138"/>
    </source>
</evidence>
<dbReference type="SUPFAM" id="SSF53756">
    <property type="entry name" value="UDP-Glycosyltransferase/glycogen phosphorylase"/>
    <property type="match status" value="1"/>
</dbReference>
<dbReference type="GO" id="GO:0000271">
    <property type="term" value="P:polysaccharide biosynthetic process"/>
    <property type="evidence" value="ECO:0007669"/>
    <property type="project" value="InterPro"/>
</dbReference>
<evidence type="ECO:0000256" key="4">
    <source>
        <dbReference type="ARBA" id="ARBA00023136"/>
    </source>
</evidence>
<reference evidence="9 10" key="1">
    <citation type="journal article" date="2016" name="Environ. Microbiol.">
        <title>Genomic resolution of a cold subsurface aquifer community provides metabolic insights for novel microbes adapted to high CO concentrations.</title>
        <authorList>
            <person name="Probst A.J."/>
            <person name="Castelle C.J."/>
            <person name="Singh A."/>
            <person name="Brown C.T."/>
            <person name="Anantharaman K."/>
            <person name="Sharon I."/>
            <person name="Hug L.A."/>
            <person name="Burstein D."/>
            <person name="Emerson J.B."/>
            <person name="Thomas B.C."/>
            <person name="Banfield J.F."/>
        </authorList>
    </citation>
    <scope>NUCLEOTIDE SEQUENCE [LARGE SCALE GENOMIC DNA]</scope>
    <source>
        <strain evidence="9">CG1_02_37_44</strain>
    </source>
</reference>
<gene>
    <name evidence="9" type="ORF">AUJ27_00230</name>
</gene>
<dbReference type="Pfam" id="PF13439">
    <property type="entry name" value="Glyco_transf_4"/>
    <property type="match status" value="1"/>
</dbReference>
<dbReference type="InterPro" id="IPR028098">
    <property type="entry name" value="Glyco_trans_4-like_N"/>
</dbReference>
<evidence type="ECO:0000256" key="2">
    <source>
        <dbReference type="ARBA" id="ARBA00022692"/>
    </source>
</evidence>
<evidence type="ECO:0000256" key="3">
    <source>
        <dbReference type="ARBA" id="ARBA00022989"/>
    </source>
</evidence>
<feature type="domain" description="Glycosyltransferase subfamily 4-like N-terminal" evidence="8">
    <location>
        <begin position="171"/>
        <end position="348"/>
    </location>
</feature>
<dbReference type="Pfam" id="PF00534">
    <property type="entry name" value="Glycos_transf_1"/>
    <property type="match status" value="1"/>
</dbReference>
<accession>A0A1J4TBF7</accession>
<dbReference type="GO" id="GO:0016020">
    <property type="term" value="C:membrane"/>
    <property type="evidence" value="ECO:0007669"/>
    <property type="project" value="UniProtKB-SubCell"/>
</dbReference>
<dbReference type="InterPro" id="IPR007267">
    <property type="entry name" value="GtrA_DPMS_TM"/>
</dbReference>
<feature type="transmembrane region" description="Helical" evidence="5">
    <location>
        <begin position="108"/>
        <end position="128"/>
    </location>
</feature>
<comment type="subcellular location">
    <subcellularLocation>
        <location evidence="1">Membrane</location>
        <topology evidence="1">Multi-pass membrane protein</topology>
    </subcellularLocation>
</comment>
<evidence type="ECO:0000313" key="10">
    <source>
        <dbReference type="Proteomes" id="UP000183192"/>
    </source>
</evidence>
<dbReference type="PANTHER" id="PTHR12526:SF572">
    <property type="entry name" value="BLL5144 PROTEIN"/>
    <property type="match status" value="1"/>
</dbReference>
<feature type="transmembrane region" description="Helical" evidence="5">
    <location>
        <begin position="15"/>
        <end position="36"/>
    </location>
</feature>
<keyword evidence="4 5" id="KW-0472">Membrane</keyword>
<dbReference type="Pfam" id="PF04138">
    <property type="entry name" value="GtrA_DPMS_TM"/>
    <property type="match status" value="1"/>
</dbReference>
<protein>
    <recommendedName>
        <fullName evidence="11">Glycosyl transferase family 1 domain-containing protein</fullName>
    </recommendedName>
</protein>
<dbReference type="STRING" id="1805146.AUJ27_00230"/>
<dbReference type="InterPro" id="IPR001296">
    <property type="entry name" value="Glyco_trans_1"/>
</dbReference>
<evidence type="ECO:0008006" key="11">
    <source>
        <dbReference type="Google" id="ProtNLM"/>
    </source>
</evidence>
<feature type="domain" description="Glycosyl transferase family 1" evidence="6">
    <location>
        <begin position="360"/>
        <end position="525"/>
    </location>
</feature>
<dbReference type="AlphaFoldDB" id="A0A1J4TBF7"/>
<feature type="transmembrane region" description="Helical" evidence="5">
    <location>
        <begin position="42"/>
        <end position="62"/>
    </location>
</feature>
<evidence type="ECO:0000256" key="5">
    <source>
        <dbReference type="SAM" id="Phobius"/>
    </source>
</evidence>
<sequence>MLKFLFRQIYNNKRIIKYLISGGTAAFVDIVLLYIFTDFFGLWYLLSAIISFLIAYFVSFYLQKFWTFRDNTLHNIRRQMIIYFIVGVTNLGINTAGMYLLVDKFKRHYLIAQIIMGALISFSSYLIYRFFIFSKKDNSINKKYNKNSMEDDKENKRLKVLIATGIYPPDIGGPATIIKSLVKSLKENNIKIKIISYGDNINLENKKIKFYDKELYLVDRKKITRHIKYFLAMYKLAQWSQVIYVTDIYSVGYFAYLLHKIMGKKYIVRFAGDSAWETSAANGWINDYIIDFQNKKYNNKIEKLKTKRKKILINADKIIAVSKFMSKIALIIGVKKENIEVIYNSVDFNDLVDIKEKEVEEIRKKYGLGAKIIITSCRLTPWKGVDEIIKILPDLITKIGRLSFIIIGNGRELDKLKKLSEKLNIRDNVFFLGRLKHEETLKYIKAADLYILNSNYEGLSHALLDAMYMKTPILSTKVGGNTELIQSGKEGILVEYNNKEELLNSCFSILNNYNLAQEFTNNAKRKLINFNWNNTVDRTVKLLFEYA</sequence>
<feature type="domain" description="GtrA/DPMS transmembrane" evidence="7">
    <location>
        <begin position="17"/>
        <end position="133"/>
    </location>
</feature>
<keyword evidence="3 5" id="KW-1133">Transmembrane helix</keyword>
<comment type="caution">
    <text evidence="9">The sequence shown here is derived from an EMBL/GenBank/DDBJ whole genome shotgun (WGS) entry which is preliminary data.</text>
</comment>
<evidence type="ECO:0000256" key="1">
    <source>
        <dbReference type="ARBA" id="ARBA00004141"/>
    </source>
</evidence>
<dbReference type="Gene3D" id="3.40.50.2000">
    <property type="entry name" value="Glycogen Phosphorylase B"/>
    <property type="match status" value="2"/>
</dbReference>
<dbReference type="Proteomes" id="UP000183192">
    <property type="component" value="Unassembled WGS sequence"/>
</dbReference>
<keyword evidence="2 5" id="KW-0812">Transmembrane</keyword>
<dbReference type="PANTHER" id="PTHR12526">
    <property type="entry name" value="GLYCOSYLTRANSFERASE"/>
    <property type="match status" value="1"/>
</dbReference>
<evidence type="ECO:0000259" key="8">
    <source>
        <dbReference type="Pfam" id="PF13439"/>
    </source>
</evidence>